<evidence type="ECO:0000259" key="1">
    <source>
        <dbReference type="Pfam" id="PF01935"/>
    </source>
</evidence>
<dbReference type="SUPFAM" id="SSF52540">
    <property type="entry name" value="P-loop containing nucleoside triphosphate hydrolases"/>
    <property type="match status" value="1"/>
</dbReference>
<dbReference type="Proteomes" id="UP000322997">
    <property type="component" value="Unassembled WGS sequence"/>
</dbReference>
<evidence type="ECO:0000313" key="2">
    <source>
        <dbReference type="EMBL" id="TYS55415.1"/>
    </source>
</evidence>
<accession>A0A5D4RVJ7</accession>
<dbReference type="PANTHER" id="PTHR42957">
    <property type="entry name" value="HELICASE MJ1565-RELATED"/>
    <property type="match status" value="1"/>
</dbReference>
<dbReference type="PANTHER" id="PTHR42957:SF1">
    <property type="entry name" value="HELICASE MJ1565-RELATED"/>
    <property type="match status" value="1"/>
</dbReference>
<dbReference type="InterPro" id="IPR027417">
    <property type="entry name" value="P-loop_NTPase"/>
</dbReference>
<dbReference type="InterPro" id="IPR008571">
    <property type="entry name" value="HerA-like"/>
</dbReference>
<keyword evidence="2" id="KW-0067">ATP-binding</keyword>
<organism evidence="2 3">
    <name type="scientific">Rossellomorea marisflavi</name>
    <dbReference type="NCBI Taxonomy" id="189381"/>
    <lineage>
        <taxon>Bacteria</taxon>
        <taxon>Bacillati</taxon>
        <taxon>Bacillota</taxon>
        <taxon>Bacilli</taxon>
        <taxon>Bacillales</taxon>
        <taxon>Bacillaceae</taxon>
        <taxon>Rossellomorea</taxon>
    </lineage>
</organism>
<keyword evidence="2" id="KW-0547">Nucleotide-binding</keyword>
<dbReference type="EMBL" id="VTEQ01000002">
    <property type="protein sequence ID" value="TYS55415.1"/>
    <property type="molecule type" value="Genomic_DNA"/>
</dbReference>
<protein>
    <submittedName>
        <fullName evidence="2">ATP-binding protein</fullName>
    </submittedName>
</protein>
<dbReference type="InterPro" id="IPR002789">
    <property type="entry name" value="HerA_central"/>
</dbReference>
<gene>
    <name evidence="2" type="ORF">FZC83_07210</name>
</gene>
<feature type="domain" description="Helicase HerA central" evidence="1">
    <location>
        <begin position="144"/>
        <end position="317"/>
    </location>
</feature>
<dbReference type="AlphaFoldDB" id="A0A5D4RVJ7"/>
<dbReference type="Pfam" id="PF01935">
    <property type="entry name" value="DUF87"/>
    <property type="match status" value="1"/>
</dbReference>
<evidence type="ECO:0000313" key="3">
    <source>
        <dbReference type="Proteomes" id="UP000322997"/>
    </source>
</evidence>
<proteinExistence type="predicted"/>
<reference evidence="2 3" key="1">
    <citation type="submission" date="2019-08" db="EMBL/GenBank/DDBJ databases">
        <title>Bacillus genomes from the desert of Cuatro Cienegas, Coahuila.</title>
        <authorList>
            <person name="Olmedo-Alvarez G."/>
        </authorList>
    </citation>
    <scope>NUCLEOTIDE SEQUENCE [LARGE SCALE GENOMIC DNA]</scope>
    <source>
        <strain evidence="2 3">CH108_3D</strain>
    </source>
</reference>
<dbReference type="Gene3D" id="3.40.50.300">
    <property type="entry name" value="P-loop containing nucleotide triphosphate hydrolases"/>
    <property type="match status" value="2"/>
</dbReference>
<comment type="caution">
    <text evidence="2">The sequence shown here is derived from an EMBL/GenBank/DDBJ whole genome shotgun (WGS) entry which is preliminary data.</text>
</comment>
<name>A0A5D4RVJ7_9BACI</name>
<dbReference type="GO" id="GO:0005524">
    <property type="term" value="F:ATP binding"/>
    <property type="evidence" value="ECO:0007669"/>
    <property type="project" value="UniProtKB-KW"/>
</dbReference>
<sequence length="612" mass="70283">MGMNNLDIGIVVEVNGFVSKVATFDNANHSTFIHNGSLIKNVSVNSFVIISQGFIKIVARIISESVWDNLNKSKEYKFDNRFAKDTIKRVIELQTIGYIKNNKFYSGASFLPMIGNSCKIPTTEEINQIYINNYMLDGNDHSVSIGKSLNEGNDILLPINLFFASHIGIFGNTGSGKSNTLHKLYFELFALDNLPYIKTRSSFLVLDFNGEYVHEKSFGIRNGTNKDIYELSSRQSTGDKFPIKFEVFFEEEMLSILFAATQQTQKPFLSRLLKRSRKYGFGVESCSLWVAYLIKCIFTNNPNLNIRDLLVSVLERYIPDIEEHLTNIKQTQIYSNQERSCFFIPNAIFFNGDFNDARKEALLIEQITTHIKNTSLSKMQEFELRCHLQLVNDLLFGNVVEEHIHPLLRRIESRMNNMENYIEIVHELPTQSFLQIISLKDLSQESKKIISLFISKMHFDFHKSQSRVENKSFHLIIDEAHNVLSTQSSREQDSWKDYRLELFEEIIKEGRKFGFFLTLSSQRPADISPTILSQVHNFFLHKLVNERDLQIMDNSISTLDRISKSTLPVLAQGVCIISGTALSMPVTVDVDFINNIDFRPKSDTVKLTEIWG</sequence>